<evidence type="ECO:0000256" key="1">
    <source>
        <dbReference type="ARBA" id="ARBA00001946"/>
    </source>
</evidence>
<dbReference type="SUPFAM" id="SSF56784">
    <property type="entry name" value="HAD-like"/>
    <property type="match status" value="1"/>
</dbReference>
<evidence type="ECO:0000256" key="3">
    <source>
        <dbReference type="ARBA" id="ARBA00022842"/>
    </source>
</evidence>
<dbReference type="EMBL" id="CAADFA010000077">
    <property type="protein sequence ID" value="VFJ49860.1"/>
    <property type="molecule type" value="Genomic_DNA"/>
</dbReference>
<organism evidence="5">
    <name type="scientific">Candidatus Kentrum sp. FM</name>
    <dbReference type="NCBI Taxonomy" id="2126340"/>
    <lineage>
        <taxon>Bacteria</taxon>
        <taxon>Pseudomonadati</taxon>
        <taxon>Pseudomonadota</taxon>
        <taxon>Gammaproteobacteria</taxon>
        <taxon>Candidatus Kentrum</taxon>
    </lineage>
</organism>
<reference evidence="5" key="1">
    <citation type="submission" date="2019-02" db="EMBL/GenBank/DDBJ databases">
        <authorList>
            <person name="Gruber-Vodicka R. H."/>
            <person name="Seah K. B. B."/>
        </authorList>
    </citation>
    <scope>NUCLEOTIDE SEQUENCE</scope>
    <source>
        <strain evidence="4">BECK_BZ163</strain>
        <strain evidence="6">BECK_BZ164</strain>
        <strain evidence="5">BECK_BZ165</strain>
    </source>
</reference>
<dbReference type="EMBL" id="CAADEZ010000073">
    <property type="protein sequence ID" value="VFJ49565.1"/>
    <property type="molecule type" value="Genomic_DNA"/>
</dbReference>
<comment type="cofactor">
    <cofactor evidence="1">
        <name>Mg(2+)</name>
        <dbReference type="ChEBI" id="CHEBI:18420"/>
    </cofactor>
</comment>
<dbReference type="NCBIfam" id="TIGR01549">
    <property type="entry name" value="HAD-SF-IA-v1"/>
    <property type="match status" value="1"/>
</dbReference>
<evidence type="ECO:0000313" key="4">
    <source>
        <dbReference type="EMBL" id="VFJ49565.1"/>
    </source>
</evidence>
<proteinExistence type="predicted"/>
<dbReference type="PANTHER" id="PTHR46470">
    <property type="entry name" value="N-ACYLNEURAMINATE-9-PHOSPHATASE"/>
    <property type="match status" value="1"/>
</dbReference>
<keyword evidence="2" id="KW-0378">Hydrolase</keyword>
<gene>
    <name evidence="4" type="ORF">BECKFM1743A_GA0114220_100733</name>
    <name evidence="6" type="ORF">BECKFM1743B_GA0114221_101632</name>
    <name evidence="5" type="ORF">BECKFM1743C_GA0114222_100773</name>
</gene>
<evidence type="ECO:0000256" key="2">
    <source>
        <dbReference type="ARBA" id="ARBA00022801"/>
    </source>
</evidence>
<sequence>MFVFFDIGSTLVDGPSRGPGRRLVELLGLPEGARASLDDFLFRTPLEGPRALAGYLVSQCNVEPDSAIHISDSLWQSQIREARIVPGAREVLQQLRGAGIPYGFISNIWVPFYQGFQALLQEEIRDRPRFLSFELGLAKPGAAIYEAALSALSLSPGQTIMVGDTYANDIAPAMATGMKTIWLLHRPEKERRDLVKVLNGQLPSPDRTVAALQDLEPDIFYPLPISR</sequence>
<accession>A0A450SC11</accession>
<dbReference type="Pfam" id="PF13242">
    <property type="entry name" value="Hydrolase_like"/>
    <property type="match status" value="1"/>
</dbReference>
<evidence type="ECO:0000313" key="5">
    <source>
        <dbReference type="EMBL" id="VFJ49860.1"/>
    </source>
</evidence>
<dbReference type="InterPro" id="IPR051400">
    <property type="entry name" value="HAD-like_hydrolase"/>
</dbReference>
<protein>
    <submittedName>
        <fullName evidence="5">Haloacid dehalogenase superfamily, subfamily IA, variant 3 with third motif having DD or ED/haloacid dehalogenase superfamily, subfamily IA, variant 1 with third motif having Dx(3-4)D or Dx(3-4)E</fullName>
    </submittedName>
</protein>
<dbReference type="InterPro" id="IPR006439">
    <property type="entry name" value="HAD-SF_hydro_IA"/>
</dbReference>
<dbReference type="Gene3D" id="3.40.50.1000">
    <property type="entry name" value="HAD superfamily/HAD-like"/>
    <property type="match status" value="1"/>
</dbReference>
<dbReference type="AlphaFoldDB" id="A0A450SC11"/>
<keyword evidence="3" id="KW-0460">Magnesium</keyword>
<dbReference type="GO" id="GO:0016787">
    <property type="term" value="F:hydrolase activity"/>
    <property type="evidence" value="ECO:0007669"/>
    <property type="project" value="UniProtKB-KW"/>
</dbReference>
<dbReference type="NCBIfam" id="TIGR01509">
    <property type="entry name" value="HAD-SF-IA-v3"/>
    <property type="match status" value="1"/>
</dbReference>
<dbReference type="InterPro" id="IPR036412">
    <property type="entry name" value="HAD-like_sf"/>
</dbReference>
<dbReference type="InterPro" id="IPR023214">
    <property type="entry name" value="HAD_sf"/>
</dbReference>
<dbReference type="EMBL" id="CAADFL010000163">
    <property type="protein sequence ID" value="VFK10994.1"/>
    <property type="molecule type" value="Genomic_DNA"/>
</dbReference>
<name>A0A450SC11_9GAMM</name>
<evidence type="ECO:0000313" key="6">
    <source>
        <dbReference type="EMBL" id="VFK10994.1"/>
    </source>
</evidence>
<dbReference type="GO" id="GO:0044281">
    <property type="term" value="P:small molecule metabolic process"/>
    <property type="evidence" value="ECO:0007669"/>
    <property type="project" value="UniProtKB-ARBA"/>
</dbReference>